<evidence type="ECO:0000256" key="2">
    <source>
        <dbReference type="ARBA" id="ARBA00022705"/>
    </source>
</evidence>
<dbReference type="CDD" id="cd10719">
    <property type="entry name" value="DnaJ_zf"/>
    <property type="match status" value="1"/>
</dbReference>
<dbReference type="PANTHER" id="PTHR43096">
    <property type="entry name" value="DNAJ HOMOLOG 1, MITOCHONDRIAL-RELATED"/>
    <property type="match status" value="1"/>
</dbReference>
<dbReference type="Proteomes" id="UP000824247">
    <property type="component" value="Unassembled WGS sequence"/>
</dbReference>
<keyword evidence="6 11" id="KW-0862">Zinc</keyword>
<dbReference type="GO" id="GO:0009408">
    <property type="term" value="P:response to heat"/>
    <property type="evidence" value="ECO:0007669"/>
    <property type="project" value="InterPro"/>
</dbReference>
<dbReference type="Pfam" id="PF00684">
    <property type="entry name" value="DnaJ_CXXCXGXG"/>
    <property type="match status" value="1"/>
</dbReference>
<dbReference type="InterPro" id="IPR036410">
    <property type="entry name" value="HSP_DnaJ_Cys-rich_dom_sf"/>
</dbReference>
<sequence length="386" mass="43239">MANKRDYYEVLGVDKNASDDEIKKAYRKLAKEYHPDRNKSPDAETKFKEISEAYEVLSDSQKRAQYDRFGFNSNQFNGGFSSQGFDFQNFGDFGDLGDIFEQMFGGFGGGFGHSQSSRRGQETQNINIERLLTISFIESIKGCEKKIKFLRKKTCSKCNGTGGETTSDVTKCSTCNGNGTVINEIQTQLGTMRTQQVCPKCSGKGKIIKNKCSKCHGSSYIDEEVTLIINIPAGIANGEQLVVSNKGNEFGNKVGNLYLIIQVTPSNFFERNGNDLLLKQFIDPLICMIGGKVKIATVWGEIEIDIPANTRNGETLKIPKYGVRLDKKKSLFSTSTEGNLYITIMYAKPNSYDKLDIEKLKEVLNKNPNNKDTIEWNNQILKEIKN</sequence>
<dbReference type="Pfam" id="PF01556">
    <property type="entry name" value="DnaJ_C"/>
    <property type="match status" value="1"/>
</dbReference>
<feature type="binding site" evidence="11">
    <location>
        <position position="158"/>
    </location>
    <ligand>
        <name>Zn(2+)</name>
        <dbReference type="ChEBI" id="CHEBI:29105"/>
        <label>1</label>
    </ligand>
</feature>
<dbReference type="AlphaFoldDB" id="A0A9E2KW28"/>
<dbReference type="InterPro" id="IPR036869">
    <property type="entry name" value="J_dom_sf"/>
</dbReference>
<comment type="caution">
    <text evidence="11">Lacks conserved residue(s) required for the propagation of feature annotation.</text>
</comment>
<dbReference type="InterPro" id="IPR002939">
    <property type="entry name" value="DnaJ_C"/>
</dbReference>
<dbReference type="GO" id="GO:0005524">
    <property type="term" value="F:ATP binding"/>
    <property type="evidence" value="ECO:0007669"/>
    <property type="project" value="InterPro"/>
</dbReference>
<dbReference type="SMART" id="SM00271">
    <property type="entry name" value="DnaJ"/>
    <property type="match status" value="1"/>
</dbReference>
<dbReference type="FunFam" id="2.10.230.10:FF:000002">
    <property type="entry name" value="Molecular chaperone DnaJ"/>
    <property type="match status" value="1"/>
</dbReference>
<reference evidence="15" key="2">
    <citation type="submission" date="2021-04" db="EMBL/GenBank/DDBJ databases">
        <authorList>
            <person name="Gilroy R."/>
        </authorList>
    </citation>
    <scope>NUCLEOTIDE SEQUENCE</scope>
    <source>
        <strain evidence="15">A5-1222</strain>
    </source>
</reference>
<feature type="binding site" evidence="11">
    <location>
        <position position="175"/>
    </location>
    <ligand>
        <name>Zn(2+)</name>
        <dbReference type="ChEBI" id="CHEBI:29105"/>
        <label>2</label>
    </ligand>
</feature>
<comment type="subunit">
    <text evidence="11">Homodimer.</text>
</comment>
<dbReference type="PANTHER" id="PTHR43096:SF48">
    <property type="entry name" value="CHAPERONE PROTEIN DNAJ"/>
    <property type="match status" value="1"/>
</dbReference>
<keyword evidence="2 11" id="KW-0235">DNA replication</keyword>
<dbReference type="GO" id="GO:0042026">
    <property type="term" value="P:protein refolding"/>
    <property type="evidence" value="ECO:0007669"/>
    <property type="project" value="TreeGrafter"/>
</dbReference>
<dbReference type="GO" id="GO:0051082">
    <property type="term" value="F:unfolded protein binding"/>
    <property type="evidence" value="ECO:0007669"/>
    <property type="project" value="UniProtKB-UniRule"/>
</dbReference>
<evidence type="ECO:0000256" key="8">
    <source>
        <dbReference type="ARBA" id="ARBA00023186"/>
    </source>
</evidence>
<dbReference type="CDD" id="cd06257">
    <property type="entry name" value="DnaJ"/>
    <property type="match status" value="1"/>
</dbReference>
<name>A0A9E2KW28_9BACT</name>
<evidence type="ECO:0000256" key="4">
    <source>
        <dbReference type="ARBA" id="ARBA00022737"/>
    </source>
</evidence>
<evidence type="ECO:0000256" key="6">
    <source>
        <dbReference type="ARBA" id="ARBA00022833"/>
    </source>
</evidence>
<evidence type="ECO:0000259" key="13">
    <source>
        <dbReference type="PROSITE" id="PS50076"/>
    </source>
</evidence>
<dbReference type="InterPro" id="IPR008971">
    <property type="entry name" value="HSP40/DnaJ_pept-bd"/>
</dbReference>
<dbReference type="InterPro" id="IPR018253">
    <property type="entry name" value="DnaJ_domain_CS"/>
</dbReference>
<feature type="binding site" evidence="11">
    <location>
        <position position="201"/>
    </location>
    <ligand>
        <name>Zn(2+)</name>
        <dbReference type="ChEBI" id="CHEBI:29105"/>
        <label>2</label>
    </ligand>
</feature>
<dbReference type="NCBIfam" id="TIGR02349">
    <property type="entry name" value="DnaJ_bact"/>
    <property type="match status" value="1"/>
</dbReference>
<dbReference type="SUPFAM" id="SSF49493">
    <property type="entry name" value="HSP40/DnaJ peptide-binding domain"/>
    <property type="match status" value="2"/>
</dbReference>
<comment type="function">
    <text evidence="11">Participates actively in the response to hyperosmotic and heat shock by preventing the aggregation of stress-denatured proteins and by disaggregating proteins, also in an autonomous, DnaK-independent fashion. Unfolded proteins bind initially to DnaJ; upon interaction with the DnaJ-bound protein, DnaK hydrolyzes its bound ATP, resulting in the formation of a stable complex. GrpE releases ADP from DnaK; ATP binding to DnaK triggers the release of the substrate protein, thus completing the reaction cycle. Several rounds of ATP-dependent interactions between DnaJ, DnaK and GrpE are required for fully efficient folding. Also involved, together with DnaK and GrpE, in the DNA replication of plasmids through activation of initiation proteins.</text>
</comment>
<gene>
    <name evidence="11 15" type="primary">dnaJ</name>
    <name evidence="15" type="ORF">H9897_01550</name>
</gene>
<keyword evidence="8 11" id="KW-0143">Chaperone</keyword>
<evidence type="ECO:0000313" key="15">
    <source>
        <dbReference type="EMBL" id="MBU3830821.1"/>
    </source>
</evidence>
<dbReference type="CDD" id="cd10747">
    <property type="entry name" value="DnaJ_C"/>
    <property type="match status" value="1"/>
</dbReference>
<dbReference type="EMBL" id="JAHLFM010000023">
    <property type="protein sequence ID" value="MBU3830821.1"/>
    <property type="molecule type" value="Genomic_DNA"/>
</dbReference>
<evidence type="ECO:0000256" key="3">
    <source>
        <dbReference type="ARBA" id="ARBA00022723"/>
    </source>
</evidence>
<evidence type="ECO:0000259" key="14">
    <source>
        <dbReference type="PROSITE" id="PS51188"/>
    </source>
</evidence>
<evidence type="ECO:0000256" key="9">
    <source>
        <dbReference type="ARBA" id="ARBA00061004"/>
    </source>
</evidence>
<dbReference type="PRINTS" id="PR00625">
    <property type="entry name" value="JDOMAIN"/>
</dbReference>
<keyword evidence="5 11" id="KW-0863">Zinc-finger</keyword>
<dbReference type="PROSITE" id="PS00636">
    <property type="entry name" value="DNAJ_1"/>
    <property type="match status" value="1"/>
</dbReference>
<dbReference type="InterPro" id="IPR012724">
    <property type="entry name" value="DnaJ"/>
</dbReference>
<comment type="caution">
    <text evidence="15">The sequence shown here is derived from an EMBL/GenBank/DDBJ whole genome shotgun (WGS) entry which is preliminary data.</text>
</comment>
<dbReference type="InterPro" id="IPR001305">
    <property type="entry name" value="HSP_DnaJ_Cys-rich_dom"/>
</dbReference>
<dbReference type="GO" id="GO:0006260">
    <property type="term" value="P:DNA replication"/>
    <property type="evidence" value="ECO:0007669"/>
    <property type="project" value="UniProtKB-KW"/>
</dbReference>
<keyword evidence="15" id="KW-0560">Oxidoreductase</keyword>
<comment type="subcellular location">
    <subcellularLocation>
        <location evidence="11">Cytoplasm</location>
    </subcellularLocation>
</comment>
<feature type="binding site" evidence="11">
    <location>
        <position position="155"/>
    </location>
    <ligand>
        <name>Zn(2+)</name>
        <dbReference type="ChEBI" id="CHEBI:29105"/>
        <label>1</label>
    </ligand>
</feature>
<feature type="binding site" evidence="11">
    <location>
        <position position="172"/>
    </location>
    <ligand>
        <name>Zn(2+)</name>
        <dbReference type="ChEBI" id="CHEBI:29105"/>
        <label>2</label>
    </ligand>
</feature>
<evidence type="ECO:0000256" key="1">
    <source>
        <dbReference type="ARBA" id="ARBA00022490"/>
    </source>
</evidence>
<keyword evidence="1 11" id="KW-0963">Cytoplasm</keyword>
<dbReference type="Gene3D" id="2.10.230.10">
    <property type="entry name" value="Heat shock protein DnaJ, cysteine-rich domain"/>
    <property type="match status" value="1"/>
</dbReference>
<comment type="domain">
    <text evidence="11">The J domain is necessary and sufficient to stimulate DnaK ATPase activity. Zinc center 1 plays an important role in the autonomous, DnaK-independent chaperone activity of DnaJ. Zinc center 2 is essential for interaction with DnaK and for DnaJ activity.</text>
</comment>
<dbReference type="GO" id="GO:0031072">
    <property type="term" value="F:heat shock protein binding"/>
    <property type="evidence" value="ECO:0007669"/>
    <property type="project" value="InterPro"/>
</dbReference>
<evidence type="ECO:0000256" key="12">
    <source>
        <dbReference type="PROSITE-ProRule" id="PRU00546"/>
    </source>
</evidence>
<accession>A0A9E2KW28</accession>
<keyword evidence="3 11" id="KW-0479">Metal-binding</keyword>
<reference evidence="15" key="1">
    <citation type="journal article" date="2021" name="PeerJ">
        <title>Extensive microbial diversity within the chicken gut microbiome revealed by metagenomics and culture.</title>
        <authorList>
            <person name="Gilroy R."/>
            <person name="Ravi A."/>
            <person name="Getino M."/>
            <person name="Pursley I."/>
            <person name="Horton D.L."/>
            <person name="Alikhan N.F."/>
            <person name="Baker D."/>
            <person name="Gharbi K."/>
            <person name="Hall N."/>
            <person name="Watson M."/>
            <person name="Adriaenssens E.M."/>
            <person name="Foster-Nyarko E."/>
            <person name="Jarju S."/>
            <person name="Secka A."/>
            <person name="Antonio M."/>
            <person name="Oren A."/>
            <person name="Chaudhuri R.R."/>
            <person name="La Ragione R."/>
            <person name="Hildebrand F."/>
            <person name="Pallen M.J."/>
        </authorList>
    </citation>
    <scope>NUCLEOTIDE SEQUENCE</scope>
    <source>
        <strain evidence="15">A5-1222</strain>
    </source>
</reference>
<dbReference type="SUPFAM" id="SSF46565">
    <property type="entry name" value="Chaperone J-domain"/>
    <property type="match status" value="1"/>
</dbReference>
<dbReference type="Gene3D" id="1.10.287.110">
    <property type="entry name" value="DnaJ domain"/>
    <property type="match status" value="1"/>
</dbReference>
<feature type="binding site" evidence="11">
    <location>
        <position position="198"/>
    </location>
    <ligand>
        <name>Zn(2+)</name>
        <dbReference type="ChEBI" id="CHEBI:29105"/>
        <label>2</label>
    </ligand>
</feature>
<dbReference type="SUPFAM" id="SSF57938">
    <property type="entry name" value="DnaJ/Hsp40 cysteine-rich domain"/>
    <property type="match status" value="1"/>
</dbReference>
<dbReference type="GO" id="GO:0008270">
    <property type="term" value="F:zinc ion binding"/>
    <property type="evidence" value="ECO:0007669"/>
    <property type="project" value="UniProtKB-UniRule"/>
</dbReference>
<dbReference type="GO" id="GO:0016491">
    <property type="term" value="F:oxidoreductase activity"/>
    <property type="evidence" value="ECO:0007669"/>
    <property type="project" value="UniProtKB-KW"/>
</dbReference>
<protein>
    <recommendedName>
        <fullName evidence="10 11">Chaperone protein DnaJ</fullName>
    </recommendedName>
</protein>
<feature type="binding site" evidence="11">
    <location>
        <position position="212"/>
    </location>
    <ligand>
        <name>Zn(2+)</name>
        <dbReference type="ChEBI" id="CHEBI:29105"/>
        <label>1</label>
    </ligand>
</feature>
<keyword evidence="7 11" id="KW-0346">Stress response</keyword>
<feature type="domain" description="CR-type" evidence="14">
    <location>
        <begin position="142"/>
        <end position="224"/>
    </location>
</feature>
<organism evidence="15 16">
    <name type="scientific">Candidatus Ureaplasma intestinipullorum</name>
    <dbReference type="NCBI Taxonomy" id="2838770"/>
    <lineage>
        <taxon>Bacteria</taxon>
        <taxon>Bacillati</taxon>
        <taxon>Mycoplasmatota</taxon>
        <taxon>Mycoplasmoidales</taxon>
        <taxon>Mycoplasmoidaceae</taxon>
        <taxon>Ureaplasma</taxon>
    </lineage>
</organism>
<keyword evidence="4 11" id="KW-0677">Repeat</keyword>
<feature type="binding site" evidence="11">
    <location>
        <position position="215"/>
    </location>
    <ligand>
        <name>Zn(2+)</name>
        <dbReference type="ChEBI" id="CHEBI:29105"/>
        <label>1</label>
    </ligand>
</feature>
<feature type="domain" description="J" evidence="13">
    <location>
        <begin position="6"/>
        <end position="70"/>
    </location>
</feature>
<evidence type="ECO:0000256" key="7">
    <source>
        <dbReference type="ARBA" id="ARBA00023016"/>
    </source>
</evidence>
<dbReference type="PROSITE" id="PS50076">
    <property type="entry name" value="DNAJ_2"/>
    <property type="match status" value="1"/>
</dbReference>
<evidence type="ECO:0000256" key="10">
    <source>
        <dbReference type="ARBA" id="ARBA00067609"/>
    </source>
</evidence>
<dbReference type="PROSITE" id="PS51188">
    <property type="entry name" value="ZF_CR"/>
    <property type="match status" value="1"/>
</dbReference>
<dbReference type="Pfam" id="PF00226">
    <property type="entry name" value="DnaJ"/>
    <property type="match status" value="1"/>
</dbReference>
<dbReference type="FunFam" id="1.10.287.110:FF:000031">
    <property type="entry name" value="Molecular chaperone DnaJ"/>
    <property type="match status" value="1"/>
</dbReference>
<dbReference type="GO" id="GO:0005737">
    <property type="term" value="C:cytoplasm"/>
    <property type="evidence" value="ECO:0007669"/>
    <property type="project" value="UniProtKB-SubCell"/>
</dbReference>
<dbReference type="HAMAP" id="MF_01152">
    <property type="entry name" value="DnaJ"/>
    <property type="match status" value="1"/>
</dbReference>
<comment type="cofactor">
    <cofactor evidence="11">
        <name>Zn(2+)</name>
        <dbReference type="ChEBI" id="CHEBI:29105"/>
    </cofactor>
    <text evidence="11">Binds 2 Zn(2+) ions per monomer.</text>
</comment>
<evidence type="ECO:0000256" key="11">
    <source>
        <dbReference type="HAMAP-Rule" id="MF_01152"/>
    </source>
</evidence>
<proteinExistence type="inferred from homology"/>
<evidence type="ECO:0000256" key="5">
    <source>
        <dbReference type="ARBA" id="ARBA00022771"/>
    </source>
</evidence>
<dbReference type="InterPro" id="IPR001623">
    <property type="entry name" value="DnaJ_domain"/>
</dbReference>
<evidence type="ECO:0000313" key="16">
    <source>
        <dbReference type="Proteomes" id="UP000824247"/>
    </source>
</evidence>
<dbReference type="Gene3D" id="2.60.260.20">
    <property type="entry name" value="Urease metallochaperone UreE, N-terminal domain"/>
    <property type="match status" value="2"/>
</dbReference>
<comment type="similarity">
    <text evidence="9 11">Belongs to the DnaJ family.</text>
</comment>
<feature type="zinc finger region" description="CR-type" evidence="12">
    <location>
        <begin position="142"/>
        <end position="224"/>
    </location>
</feature>